<sequence length="232" mass="27027">MEKSLNLANSIFAGFNDKNGLMICGYEWGWSKEDQKLDESDSRPTVDMSIECTFSNKSLRYGPSANTWPYDKNIKKWFKFWGHPLNNENLGSDFDKCIIQTNWAYTSNADIESYNRFLEKEAVDNFIHHIEVLRPKVILFMGSKLINFLRNIDVWDRFTAIVGPEIEPLKMVQKTDFDGTRFKVYFDNFEQCQVVCLPHPSSSRGLSDEYIKLFEPELGTIITEYKKQKGIL</sequence>
<evidence type="ECO:0008006" key="3">
    <source>
        <dbReference type="Google" id="ProtNLM"/>
    </source>
</evidence>
<protein>
    <recommendedName>
        <fullName evidence="3">Uracil-DNA glycosylase-like domain-containing protein</fullName>
    </recommendedName>
</protein>
<reference evidence="1 2" key="1">
    <citation type="submission" date="2019-11" db="EMBL/GenBank/DDBJ databases">
        <title>FDA dAtabase for Regulatory Grade micrObial Sequences (FDA-ARGOS): Supporting development and validation of Infectious Disease Dx tests.</title>
        <authorList>
            <person name="Patel R."/>
            <person name="Rucinski S."/>
            <person name="Tallon L."/>
            <person name="Sadzewicz L."/>
            <person name="Vavikolanu K."/>
            <person name="Mehta A."/>
            <person name="Aluvathingal J."/>
            <person name="Nadendla S."/>
            <person name="Nandy P."/>
            <person name="Geyer C."/>
            <person name="Yan Y."/>
            <person name="Sichtig H."/>
        </authorList>
    </citation>
    <scope>NUCLEOTIDE SEQUENCE [LARGE SCALE GENOMIC DNA]</scope>
    <source>
        <strain evidence="1 2">FDAARGOS_557</strain>
    </source>
</reference>
<name>A0A6N1MWQ5_ACILW</name>
<dbReference type="RefSeq" id="WP_057692832.1">
    <property type="nucleotide sequence ID" value="NZ_CABIYT010000090.1"/>
</dbReference>
<evidence type="ECO:0000313" key="2">
    <source>
        <dbReference type="Proteomes" id="UP000509126"/>
    </source>
</evidence>
<accession>A0A6N1MWQ5</accession>
<dbReference type="AlphaFoldDB" id="A0A6N1MWQ5"/>
<proteinExistence type="predicted"/>
<dbReference type="Proteomes" id="UP000509126">
    <property type="component" value="Chromosome"/>
</dbReference>
<dbReference type="EMBL" id="CP054803">
    <property type="protein sequence ID" value="QKU20006.1"/>
    <property type="molecule type" value="Genomic_DNA"/>
</dbReference>
<gene>
    <name evidence="1" type="ORF">FOB19_00180</name>
</gene>
<evidence type="ECO:0000313" key="1">
    <source>
        <dbReference type="EMBL" id="QKU20006.1"/>
    </source>
</evidence>
<organism evidence="1 2">
    <name type="scientific">Acinetobacter lwoffii</name>
    <dbReference type="NCBI Taxonomy" id="28090"/>
    <lineage>
        <taxon>Bacteria</taxon>
        <taxon>Pseudomonadati</taxon>
        <taxon>Pseudomonadota</taxon>
        <taxon>Gammaproteobacteria</taxon>
        <taxon>Moraxellales</taxon>
        <taxon>Moraxellaceae</taxon>
        <taxon>Acinetobacter</taxon>
    </lineage>
</organism>